<comment type="caution">
    <text evidence="1">The sequence shown here is derived from an EMBL/GenBank/DDBJ whole genome shotgun (WGS) entry which is preliminary data.</text>
</comment>
<name>A0ABR8CEP4_9CYAN</name>
<keyword evidence="2" id="KW-1185">Reference proteome</keyword>
<dbReference type="Proteomes" id="UP000618445">
    <property type="component" value="Unassembled WGS sequence"/>
</dbReference>
<organism evidence="1 2">
    <name type="scientific">Phormidium tenue FACHB-1050</name>
    <dbReference type="NCBI Taxonomy" id="2692857"/>
    <lineage>
        <taxon>Bacteria</taxon>
        <taxon>Bacillati</taxon>
        <taxon>Cyanobacteriota</taxon>
        <taxon>Cyanophyceae</taxon>
        <taxon>Oscillatoriophycideae</taxon>
        <taxon>Oscillatoriales</taxon>
        <taxon>Oscillatoriaceae</taxon>
        <taxon>Phormidium</taxon>
    </lineage>
</organism>
<evidence type="ECO:0000313" key="2">
    <source>
        <dbReference type="Proteomes" id="UP000618445"/>
    </source>
</evidence>
<dbReference type="RefSeq" id="WP_190579705.1">
    <property type="nucleotide sequence ID" value="NZ_CAWPQU010000025.1"/>
</dbReference>
<dbReference type="EMBL" id="JACJQY010000031">
    <property type="protein sequence ID" value="MBD2318585.1"/>
    <property type="molecule type" value="Genomic_DNA"/>
</dbReference>
<gene>
    <name evidence="1" type="ORF">H6G05_17230</name>
</gene>
<reference evidence="1 2" key="1">
    <citation type="journal article" date="2020" name="ISME J.">
        <title>Comparative genomics reveals insights into cyanobacterial evolution and habitat adaptation.</title>
        <authorList>
            <person name="Chen M.Y."/>
            <person name="Teng W.K."/>
            <person name="Zhao L."/>
            <person name="Hu C.X."/>
            <person name="Zhou Y.K."/>
            <person name="Han B.P."/>
            <person name="Song L.R."/>
            <person name="Shu W.S."/>
        </authorList>
    </citation>
    <scope>NUCLEOTIDE SEQUENCE [LARGE SCALE GENOMIC DNA]</scope>
    <source>
        <strain evidence="1 2">FACHB-1050</strain>
    </source>
</reference>
<proteinExistence type="predicted"/>
<accession>A0ABR8CEP4</accession>
<evidence type="ECO:0008006" key="3">
    <source>
        <dbReference type="Google" id="ProtNLM"/>
    </source>
</evidence>
<sequence>MTITSIETEYISSKELKELHGFTDPTIKKFLGECDKTEKNPKSKSTLKLYRIDRVNEVLADPSFMEWQNKKQSSSTKRKQSIVKVDAVQNIEVVLPAKPTTIESVAKVDAFAFELGLSRLQTADWVDFQWEYFREEDDDQFSEEKQLHAVTTVKKMLAASYWFDPQDFFKAFSQYGKGGAGSPDVANEYKSSILENGWKGIPLVSLMIGDRQAPTKIMLDSGHHRWNALKELFEAENLPRDFKIPVFDLKKLRPIVRDQYNPSLEFALRYAVTGGTLGHDFALRVIAKNWFTRLCTGVDCSCPNS</sequence>
<evidence type="ECO:0000313" key="1">
    <source>
        <dbReference type="EMBL" id="MBD2318585.1"/>
    </source>
</evidence>
<protein>
    <recommendedName>
        <fullName evidence="3">ParB/Sulfiredoxin domain-containing protein</fullName>
    </recommendedName>
</protein>